<keyword evidence="2" id="KW-1185">Reference proteome</keyword>
<dbReference type="GO" id="GO:0008762">
    <property type="term" value="F:UDP-N-acetylmuramate dehydrogenase activity"/>
    <property type="evidence" value="ECO:0007669"/>
    <property type="project" value="InterPro"/>
</dbReference>
<dbReference type="RefSeq" id="WP_098483603.1">
    <property type="nucleotide sequence ID" value="NZ_PDJI01000004.1"/>
</dbReference>
<organism evidence="1 2">
    <name type="scientific">Georgenia soli</name>
    <dbReference type="NCBI Taxonomy" id="638953"/>
    <lineage>
        <taxon>Bacteria</taxon>
        <taxon>Bacillati</taxon>
        <taxon>Actinomycetota</taxon>
        <taxon>Actinomycetes</taxon>
        <taxon>Micrococcales</taxon>
        <taxon>Bogoriellaceae</taxon>
        <taxon>Georgenia</taxon>
    </lineage>
</organism>
<dbReference type="GO" id="GO:0050660">
    <property type="term" value="F:flavin adenine dinucleotide binding"/>
    <property type="evidence" value="ECO:0007669"/>
    <property type="project" value="InterPro"/>
</dbReference>
<dbReference type="OrthoDB" id="4867289at2"/>
<dbReference type="InterPro" id="IPR036318">
    <property type="entry name" value="FAD-bd_PCMH-like_sf"/>
</dbReference>
<dbReference type="Gene3D" id="3.30.465.10">
    <property type="match status" value="1"/>
</dbReference>
<evidence type="ECO:0000313" key="2">
    <source>
        <dbReference type="Proteomes" id="UP000222106"/>
    </source>
</evidence>
<comment type="caution">
    <text evidence="1">The sequence shown here is derived from an EMBL/GenBank/DDBJ whole genome shotgun (WGS) entry which is preliminary data.</text>
</comment>
<reference evidence="1 2" key="1">
    <citation type="submission" date="2017-10" db="EMBL/GenBank/DDBJ databases">
        <title>Sequencing the genomes of 1000 actinobacteria strains.</title>
        <authorList>
            <person name="Klenk H.-P."/>
        </authorList>
    </citation>
    <scope>NUCLEOTIDE SEQUENCE [LARGE SCALE GENOMIC DNA]</scope>
    <source>
        <strain evidence="1 2">DSM 21838</strain>
    </source>
</reference>
<dbReference type="PANTHER" id="PTHR21071:SF4">
    <property type="entry name" value="UDP-N-ACETYLENOLPYRUVOYLGLUCOSAMINE REDUCTASE"/>
    <property type="match status" value="1"/>
</dbReference>
<dbReference type="InterPro" id="IPR016169">
    <property type="entry name" value="FAD-bd_PCMH_sub2"/>
</dbReference>
<dbReference type="Proteomes" id="UP000222106">
    <property type="component" value="Unassembled WGS sequence"/>
</dbReference>
<dbReference type="GO" id="GO:0005829">
    <property type="term" value="C:cytosol"/>
    <property type="evidence" value="ECO:0007669"/>
    <property type="project" value="TreeGrafter"/>
</dbReference>
<dbReference type="EMBL" id="PDJI01000004">
    <property type="protein sequence ID" value="PFG39507.1"/>
    <property type="molecule type" value="Genomic_DNA"/>
</dbReference>
<dbReference type="InterPro" id="IPR003170">
    <property type="entry name" value="MurB"/>
</dbReference>
<gene>
    <name evidence="1" type="ORF">ATJ97_2013</name>
</gene>
<proteinExistence type="predicted"/>
<dbReference type="AlphaFoldDB" id="A0A2A9EK98"/>
<sequence length="176" mass="18651">MSDSASISARRTRIAVDASACEIDDLAPCGGVDVRVGGDLDWGEFVERAVASGWPGVERLGGVPGTVADVVRVNAEADGQAVADVVASVGTWDRATDRARTFSYVECEFGPSTSRFGERLPDGQHRYDIVDVSLLFKQGDLTAPIRDAELAMLLGIAPGGRLPLTEYALRRGRAGD</sequence>
<dbReference type="SUPFAM" id="SSF56176">
    <property type="entry name" value="FAD-binding/transporter-associated domain-like"/>
    <property type="match status" value="1"/>
</dbReference>
<dbReference type="PANTHER" id="PTHR21071">
    <property type="entry name" value="UDP-N-ACETYLENOLPYRUVOYLGLUCOSAMINE REDUCTASE"/>
    <property type="match status" value="1"/>
</dbReference>
<dbReference type="GO" id="GO:0071555">
    <property type="term" value="P:cell wall organization"/>
    <property type="evidence" value="ECO:0007669"/>
    <property type="project" value="TreeGrafter"/>
</dbReference>
<evidence type="ECO:0000313" key="1">
    <source>
        <dbReference type="EMBL" id="PFG39507.1"/>
    </source>
</evidence>
<accession>A0A2A9EK98</accession>
<protein>
    <submittedName>
        <fullName evidence="1">UDP-N-acetylmuramate dehydrogenase</fullName>
    </submittedName>
</protein>
<name>A0A2A9EK98_9MICO</name>